<dbReference type="InterPro" id="IPR047084">
    <property type="entry name" value="GFAT_N"/>
</dbReference>
<dbReference type="Pfam" id="PF13522">
    <property type="entry name" value="GATase_6"/>
    <property type="match status" value="1"/>
</dbReference>
<sequence length="605" mass="66399">MCGIVGYSGFRQATEVLLEGLRNLEYRGYDSAGISVFEDGVIRTVKSQGRIQKLEEKLAFSPLTGTCGIAHTRWATHGVPSDINAHPHRSDHVSLLHNGIIENYLELKEELIAKGYHFVSQTDTEVAAHLISSLYEGDPLQAISKALARIEGSYAFAILFDDHPDRVYGARKDSPLIAAVGQGENFILSDISATLKYTKDYYVLEDGDIVEISPEAIHIYDSSLSPVSRELSHAHWNVEQAQKGGFDHFMLKEIYEQPEAFSKTVVPHVKDGLPNFERDEIPEDFFENRRHIQIVACGTAMYAGTVGKNLIERFARIPVSVDVASEYRYNNPIVGPGDLVIVISQSGETADTLAALRLAKQKGADTLGVINVIGSSIAREADHVIYTHAGPEIAVASTKAFTVQMAVMFLLALELGLKNGMIQPDECRSLTDQLLDCRNTMEQALELTKTVPDIVEKAIDCPSLFYIGRGLDHALALEGSLKLKELSYLHSEAYAAGELKHGPISLITDGMPVIALATQQVVLPKTVSNMKEVKARGAKTLLICRESETVDADAYDFRIDLPEAADEFMPFTAAIAMQLIAYYKAVQSGCDVDKPRNLAKSVTVE</sequence>
<organism evidence="11 12">
    <name type="scientific">Hydrogenoanaerobacterium saccharovorans</name>
    <dbReference type="NCBI Taxonomy" id="474960"/>
    <lineage>
        <taxon>Bacteria</taxon>
        <taxon>Bacillati</taxon>
        <taxon>Bacillota</taxon>
        <taxon>Clostridia</taxon>
        <taxon>Eubacteriales</taxon>
        <taxon>Oscillospiraceae</taxon>
        <taxon>Hydrogenoanaerobacterium</taxon>
    </lineage>
</organism>
<feature type="domain" description="SIS" evidence="10">
    <location>
        <begin position="281"/>
        <end position="421"/>
    </location>
</feature>
<evidence type="ECO:0000256" key="5">
    <source>
        <dbReference type="ARBA" id="ARBA00022679"/>
    </source>
</evidence>
<evidence type="ECO:0000256" key="7">
    <source>
        <dbReference type="ARBA" id="ARBA00022962"/>
    </source>
</evidence>
<keyword evidence="7" id="KW-0315">Glutamine amidotransferase</keyword>
<dbReference type="PROSITE" id="PS51464">
    <property type="entry name" value="SIS"/>
    <property type="match status" value="2"/>
</dbReference>
<dbReference type="PROSITE" id="PS51278">
    <property type="entry name" value="GATASE_TYPE_2"/>
    <property type="match status" value="1"/>
</dbReference>
<comment type="caution">
    <text evidence="11">The sequence shown here is derived from an EMBL/GenBank/DDBJ whole genome shotgun (WGS) entry which is preliminary data.</text>
</comment>
<dbReference type="GO" id="GO:0004360">
    <property type="term" value="F:glutamine-fructose-6-phosphate transaminase (isomerizing) activity"/>
    <property type="evidence" value="ECO:0007669"/>
    <property type="project" value="UniProtKB-EC"/>
</dbReference>
<dbReference type="InterPro" id="IPR005855">
    <property type="entry name" value="GFAT"/>
</dbReference>
<dbReference type="NCBIfam" id="TIGR01135">
    <property type="entry name" value="glmS"/>
    <property type="match status" value="1"/>
</dbReference>
<evidence type="ECO:0000256" key="8">
    <source>
        <dbReference type="HAMAP-Rule" id="MF_00164"/>
    </source>
</evidence>
<feature type="domain" description="Glutamine amidotransferase type-2" evidence="9">
    <location>
        <begin position="2"/>
        <end position="215"/>
    </location>
</feature>
<evidence type="ECO:0000259" key="10">
    <source>
        <dbReference type="PROSITE" id="PS51464"/>
    </source>
</evidence>
<dbReference type="CDD" id="cd00714">
    <property type="entry name" value="GFAT"/>
    <property type="match status" value="1"/>
</dbReference>
<evidence type="ECO:0000313" key="11">
    <source>
        <dbReference type="EMBL" id="MBM6923021.1"/>
    </source>
</evidence>
<dbReference type="NCBIfam" id="NF001484">
    <property type="entry name" value="PRK00331.1"/>
    <property type="match status" value="1"/>
</dbReference>
<name>A0ABS2GN32_9FIRM</name>
<dbReference type="CDD" id="cd05008">
    <property type="entry name" value="SIS_GlmS_GlmD_1"/>
    <property type="match status" value="1"/>
</dbReference>
<evidence type="ECO:0000259" key="9">
    <source>
        <dbReference type="PROSITE" id="PS51278"/>
    </source>
</evidence>
<comment type="subunit">
    <text evidence="8">Homodimer.</text>
</comment>
<gene>
    <name evidence="8 11" type="primary">glmS</name>
    <name evidence="11" type="ORF">H9X81_04855</name>
</gene>
<dbReference type="InterPro" id="IPR001347">
    <property type="entry name" value="SIS_dom"/>
</dbReference>
<dbReference type="InterPro" id="IPR035490">
    <property type="entry name" value="GlmS/FrlB_SIS"/>
</dbReference>
<dbReference type="PANTHER" id="PTHR10937:SF0">
    <property type="entry name" value="GLUTAMINE--FRUCTOSE-6-PHOSPHATE TRANSAMINASE (ISOMERIZING)"/>
    <property type="match status" value="1"/>
</dbReference>
<keyword evidence="4 8" id="KW-0032">Aminotransferase</keyword>
<reference evidence="11 12" key="1">
    <citation type="journal article" date="2021" name="Sci. Rep.">
        <title>The distribution of antibiotic resistance genes in chicken gut microbiota commensals.</title>
        <authorList>
            <person name="Juricova H."/>
            <person name="Matiasovicova J."/>
            <person name="Kubasova T."/>
            <person name="Cejkova D."/>
            <person name="Rychlik I."/>
        </authorList>
    </citation>
    <scope>NUCLEOTIDE SEQUENCE [LARGE SCALE GENOMIC DNA]</scope>
    <source>
        <strain evidence="11 12">An564</strain>
    </source>
</reference>
<feature type="initiator methionine" description="Removed" evidence="8">
    <location>
        <position position="1"/>
    </location>
</feature>
<dbReference type="SUPFAM" id="SSF53697">
    <property type="entry name" value="SIS domain"/>
    <property type="match status" value="1"/>
</dbReference>
<keyword evidence="8" id="KW-0963">Cytoplasm</keyword>
<dbReference type="Proteomes" id="UP000724149">
    <property type="component" value="Unassembled WGS sequence"/>
</dbReference>
<evidence type="ECO:0000256" key="4">
    <source>
        <dbReference type="ARBA" id="ARBA00022576"/>
    </source>
</evidence>
<evidence type="ECO:0000256" key="3">
    <source>
        <dbReference type="ARBA" id="ARBA00016090"/>
    </source>
</evidence>
<dbReference type="HAMAP" id="MF_00164">
    <property type="entry name" value="GlmS"/>
    <property type="match status" value="1"/>
</dbReference>
<dbReference type="EMBL" id="JACSNR010000004">
    <property type="protein sequence ID" value="MBM6923021.1"/>
    <property type="molecule type" value="Genomic_DNA"/>
</dbReference>
<dbReference type="RefSeq" id="WP_204720274.1">
    <property type="nucleotide sequence ID" value="NZ_JACSNR010000004.1"/>
</dbReference>
<evidence type="ECO:0000256" key="2">
    <source>
        <dbReference type="ARBA" id="ARBA00012916"/>
    </source>
</evidence>
<dbReference type="Gene3D" id="3.40.50.10490">
    <property type="entry name" value="Glucose-6-phosphate isomerase like protein, domain 1"/>
    <property type="match status" value="2"/>
</dbReference>
<dbReference type="InterPro" id="IPR029055">
    <property type="entry name" value="Ntn_hydrolases_N"/>
</dbReference>
<comment type="catalytic activity">
    <reaction evidence="1 8">
        <text>D-fructose 6-phosphate + L-glutamine = D-glucosamine 6-phosphate + L-glutamate</text>
        <dbReference type="Rhea" id="RHEA:13237"/>
        <dbReference type="ChEBI" id="CHEBI:29985"/>
        <dbReference type="ChEBI" id="CHEBI:58359"/>
        <dbReference type="ChEBI" id="CHEBI:58725"/>
        <dbReference type="ChEBI" id="CHEBI:61527"/>
        <dbReference type="EC" id="2.6.1.16"/>
    </reaction>
</comment>
<proteinExistence type="inferred from homology"/>
<dbReference type="SUPFAM" id="SSF56235">
    <property type="entry name" value="N-terminal nucleophile aminohydrolases (Ntn hydrolases)"/>
    <property type="match status" value="1"/>
</dbReference>
<feature type="domain" description="SIS" evidence="10">
    <location>
        <begin position="454"/>
        <end position="595"/>
    </location>
</feature>
<feature type="active site" description="Nucleophile; for GATase activity" evidence="8">
    <location>
        <position position="2"/>
    </location>
</feature>
<dbReference type="Gene3D" id="3.60.20.10">
    <property type="entry name" value="Glutamine Phosphoribosylpyrophosphate, subunit 1, domain 1"/>
    <property type="match status" value="1"/>
</dbReference>
<comment type="subcellular location">
    <subcellularLocation>
        <location evidence="8">Cytoplasm</location>
    </subcellularLocation>
</comment>
<dbReference type="InterPro" id="IPR046348">
    <property type="entry name" value="SIS_dom_sf"/>
</dbReference>
<dbReference type="PANTHER" id="PTHR10937">
    <property type="entry name" value="GLUCOSAMINE--FRUCTOSE-6-PHOSPHATE AMINOTRANSFERASE, ISOMERIZING"/>
    <property type="match status" value="1"/>
</dbReference>
<keyword evidence="6" id="KW-0677">Repeat</keyword>
<dbReference type="CDD" id="cd05009">
    <property type="entry name" value="SIS_GlmS_GlmD_2"/>
    <property type="match status" value="1"/>
</dbReference>
<dbReference type="InterPro" id="IPR017932">
    <property type="entry name" value="GATase_2_dom"/>
</dbReference>
<protein>
    <recommendedName>
        <fullName evidence="3 8">Glutamine--fructose-6-phosphate aminotransferase [isomerizing]</fullName>
        <ecNumber evidence="2 8">2.6.1.16</ecNumber>
    </recommendedName>
    <alternativeName>
        <fullName evidence="8">D-fructose-6-phosphate amidotransferase</fullName>
    </alternativeName>
    <alternativeName>
        <fullName evidence="8">GFAT</fullName>
    </alternativeName>
    <alternativeName>
        <fullName evidence="8">Glucosamine-6-phosphate synthase</fullName>
    </alternativeName>
    <alternativeName>
        <fullName evidence="8">Hexosephosphate aminotransferase</fullName>
    </alternativeName>
    <alternativeName>
        <fullName evidence="8">L-glutamine--D-fructose-6-phosphate amidotransferase</fullName>
    </alternativeName>
</protein>
<evidence type="ECO:0000313" key="12">
    <source>
        <dbReference type="Proteomes" id="UP000724149"/>
    </source>
</evidence>
<evidence type="ECO:0000256" key="6">
    <source>
        <dbReference type="ARBA" id="ARBA00022737"/>
    </source>
</evidence>
<accession>A0ABS2GN32</accession>
<keyword evidence="5 8" id="KW-0808">Transferase</keyword>
<keyword evidence="12" id="KW-1185">Reference proteome</keyword>
<comment type="function">
    <text evidence="8">Catalyzes the first step in hexosamine metabolism, converting fructose-6P into glucosamine-6P using glutamine as a nitrogen source.</text>
</comment>
<dbReference type="EC" id="2.6.1.16" evidence="2 8"/>
<feature type="active site" description="For Fru-6P isomerization activity" evidence="8">
    <location>
        <position position="600"/>
    </location>
</feature>
<dbReference type="InterPro" id="IPR035466">
    <property type="entry name" value="GlmS/AgaS_SIS"/>
</dbReference>
<dbReference type="Pfam" id="PF01380">
    <property type="entry name" value="SIS"/>
    <property type="match status" value="2"/>
</dbReference>
<evidence type="ECO:0000256" key="1">
    <source>
        <dbReference type="ARBA" id="ARBA00001031"/>
    </source>
</evidence>